<dbReference type="InterPro" id="IPR023366">
    <property type="entry name" value="ATP_synth_asu-like_sf"/>
</dbReference>
<dbReference type="InterPro" id="IPR036826">
    <property type="entry name" value="Cyt_f_lg_dom_sf"/>
</dbReference>
<dbReference type="GO" id="GO:0005506">
    <property type="term" value="F:iron ion binding"/>
    <property type="evidence" value="ECO:0007669"/>
    <property type="project" value="InterPro"/>
</dbReference>
<dbReference type="FunFam" id="3.40.50.300:FF:002432">
    <property type="entry name" value="ATP synthase subunit alpha, mitochondrial"/>
    <property type="match status" value="1"/>
</dbReference>
<dbReference type="CDD" id="cd18116">
    <property type="entry name" value="ATP-synt_F1_alpha_N"/>
    <property type="match status" value="1"/>
</dbReference>
<evidence type="ECO:0000259" key="18">
    <source>
        <dbReference type="Pfam" id="PF00306"/>
    </source>
</evidence>
<keyword evidence="7" id="KW-0999">Mitochondrion inner membrane</keyword>
<dbReference type="InterPro" id="IPR020003">
    <property type="entry name" value="ATPase_a/bsu_AS"/>
</dbReference>
<dbReference type="Gene3D" id="2.60.40.830">
    <property type="entry name" value="Cytochrome f large domain"/>
    <property type="match status" value="1"/>
</dbReference>
<proteinExistence type="inferred from homology"/>
<keyword evidence="9 15" id="KW-0406">Ion transport</keyword>
<dbReference type="Proteomes" id="UP000734854">
    <property type="component" value="Unassembled WGS sequence"/>
</dbReference>
<keyword evidence="4 15" id="KW-0813">Transport</keyword>
<keyword evidence="8 16" id="KW-0067">ATP-binding</keyword>
<dbReference type="Gene3D" id="2.40.30.20">
    <property type="match status" value="1"/>
</dbReference>
<dbReference type="Pfam" id="PF00306">
    <property type="entry name" value="ATP-synt_ab_C"/>
    <property type="match status" value="1"/>
</dbReference>
<keyword evidence="11" id="KW-0472">Membrane</keyword>
<evidence type="ECO:0000259" key="17">
    <source>
        <dbReference type="Pfam" id="PF00006"/>
    </source>
</evidence>
<keyword evidence="12 16" id="KW-0139">CF(1)</keyword>
<comment type="subunit">
    <text evidence="3">F-type ATPases have 2 components, CF(1) - the catalytic core - and CF(0) - the membrane proton channel. CF(1) has five subunits: alpha(3), beta(3), gamma(1), delta(1), epsilon(1). CF(0) has three main subunits: a, b and c.</text>
</comment>
<dbReference type="Pfam" id="PF00006">
    <property type="entry name" value="ATP-synt_ab"/>
    <property type="match status" value="1"/>
</dbReference>
<dbReference type="GO" id="GO:0045259">
    <property type="term" value="C:proton-transporting ATP synthase complex"/>
    <property type="evidence" value="ECO:0007669"/>
    <property type="project" value="UniProtKB-KW"/>
</dbReference>
<dbReference type="CDD" id="cd18113">
    <property type="entry name" value="ATP-synt_F1_alpha_C"/>
    <property type="match status" value="1"/>
</dbReference>
<dbReference type="Pfam" id="PF16639">
    <property type="entry name" value="Apocytochr_F_N"/>
    <property type="match status" value="1"/>
</dbReference>
<evidence type="ECO:0000256" key="3">
    <source>
        <dbReference type="ARBA" id="ARBA00011648"/>
    </source>
</evidence>
<dbReference type="SUPFAM" id="SSF47917">
    <property type="entry name" value="C-terminal domain of alpha and beta subunits of F1 ATP synthase"/>
    <property type="match status" value="1"/>
</dbReference>
<dbReference type="Gene3D" id="3.40.50.300">
    <property type="entry name" value="P-loop containing nucleotide triphosphate hydrolases"/>
    <property type="match status" value="1"/>
</dbReference>
<evidence type="ECO:0000256" key="7">
    <source>
        <dbReference type="ARBA" id="ARBA00022792"/>
    </source>
</evidence>
<evidence type="ECO:0000256" key="11">
    <source>
        <dbReference type="ARBA" id="ARBA00023136"/>
    </source>
</evidence>
<dbReference type="InterPro" id="IPR005294">
    <property type="entry name" value="ATP_synth_F1_asu"/>
</dbReference>
<gene>
    <name evidence="21" type="ORF">ZIOFF_075131</name>
</gene>
<feature type="domain" description="ATP synthase alpha subunit C-terminal" evidence="18">
    <location>
        <begin position="490"/>
        <end position="611"/>
    </location>
</feature>
<dbReference type="GO" id="GO:0005524">
    <property type="term" value="F:ATP binding"/>
    <property type="evidence" value="ECO:0007669"/>
    <property type="project" value="UniProtKB-KW"/>
</dbReference>
<keyword evidence="22" id="KW-1185">Reference proteome</keyword>
<evidence type="ECO:0000256" key="8">
    <source>
        <dbReference type="ARBA" id="ARBA00022840"/>
    </source>
</evidence>
<dbReference type="GO" id="GO:0020037">
    <property type="term" value="F:heme binding"/>
    <property type="evidence" value="ECO:0007669"/>
    <property type="project" value="InterPro"/>
</dbReference>
<keyword evidence="5 16" id="KW-0547">Nucleotide-binding</keyword>
<evidence type="ECO:0000256" key="1">
    <source>
        <dbReference type="ARBA" id="ARBA00004273"/>
    </source>
</evidence>
<evidence type="ECO:0000256" key="14">
    <source>
        <dbReference type="ARBA" id="ARBA00037296"/>
    </source>
</evidence>
<dbReference type="InterPro" id="IPR036121">
    <property type="entry name" value="ATPase_F1/V1/A1_a/bsu_N_sf"/>
</dbReference>
<dbReference type="GO" id="GO:0042651">
    <property type="term" value="C:thylakoid membrane"/>
    <property type="evidence" value="ECO:0007669"/>
    <property type="project" value="InterPro"/>
</dbReference>
<dbReference type="NCBIfam" id="TIGR00962">
    <property type="entry name" value="atpA"/>
    <property type="match status" value="1"/>
</dbReference>
<dbReference type="SUPFAM" id="SSF52540">
    <property type="entry name" value="P-loop containing nucleoside triphosphate hydrolases"/>
    <property type="match status" value="1"/>
</dbReference>
<comment type="subcellular location">
    <subcellularLocation>
        <location evidence="1">Mitochondrion inner membrane</location>
    </subcellularLocation>
</comment>
<dbReference type="GO" id="GO:0046933">
    <property type="term" value="F:proton-transporting ATP synthase activity, rotational mechanism"/>
    <property type="evidence" value="ECO:0007669"/>
    <property type="project" value="InterPro"/>
</dbReference>
<dbReference type="InterPro" id="IPR038376">
    <property type="entry name" value="ATP_synth_asu_C_sf"/>
</dbReference>
<evidence type="ECO:0000256" key="12">
    <source>
        <dbReference type="ARBA" id="ARBA00023196"/>
    </source>
</evidence>
<dbReference type="GO" id="GO:0009055">
    <property type="term" value="F:electron transfer activity"/>
    <property type="evidence" value="ECO:0007669"/>
    <property type="project" value="InterPro"/>
</dbReference>
<dbReference type="SUPFAM" id="SSF50615">
    <property type="entry name" value="N-terminal domain of alpha and beta subunits of F1 ATP synthase"/>
    <property type="match status" value="1"/>
</dbReference>
<evidence type="ECO:0000313" key="22">
    <source>
        <dbReference type="Proteomes" id="UP000734854"/>
    </source>
</evidence>
<dbReference type="FunFam" id="1.20.150.20:FF:000001">
    <property type="entry name" value="ATP synthase subunit alpha"/>
    <property type="match status" value="1"/>
</dbReference>
<comment type="caution">
    <text evidence="21">The sequence shown here is derived from an EMBL/GenBank/DDBJ whole genome shotgun (WGS) entry which is preliminary data.</text>
</comment>
<evidence type="ECO:0000259" key="19">
    <source>
        <dbReference type="Pfam" id="PF02874"/>
    </source>
</evidence>
<dbReference type="InterPro" id="IPR033732">
    <property type="entry name" value="ATP_synth_F1_a_nt-bd_dom"/>
</dbReference>
<feature type="domain" description="Cytochrome f large" evidence="20">
    <location>
        <begin position="24"/>
        <end position="65"/>
    </location>
</feature>
<dbReference type="InterPro" id="IPR002325">
    <property type="entry name" value="Cyt_f"/>
</dbReference>
<dbReference type="InterPro" id="IPR000793">
    <property type="entry name" value="ATP_synth_asu_C"/>
</dbReference>
<dbReference type="FunFam" id="2.40.30.20:FF:000001">
    <property type="entry name" value="ATP synthase subunit alpha"/>
    <property type="match status" value="1"/>
</dbReference>
<dbReference type="PROSITE" id="PS51010">
    <property type="entry name" value="CYTF"/>
    <property type="match status" value="1"/>
</dbReference>
<protein>
    <recommendedName>
        <fullName evidence="16">ATP synthase subunit alpha</fullName>
    </recommendedName>
</protein>
<evidence type="ECO:0000259" key="20">
    <source>
        <dbReference type="Pfam" id="PF16639"/>
    </source>
</evidence>
<evidence type="ECO:0000256" key="15">
    <source>
        <dbReference type="RuleBase" id="RU000339"/>
    </source>
</evidence>
<dbReference type="PRINTS" id="PR00610">
    <property type="entry name" value="CYTOCHROMEF"/>
</dbReference>
<feature type="domain" description="ATPase F1/V1/A1 complex alpha/beta subunit N-terminal" evidence="19">
    <location>
        <begin position="137"/>
        <end position="204"/>
    </location>
</feature>
<dbReference type="Gene3D" id="1.20.150.20">
    <property type="entry name" value="ATP synthase alpha/beta chain, C-terminal domain"/>
    <property type="match status" value="1"/>
</dbReference>
<dbReference type="AlphaFoldDB" id="A0A8J5BXJ6"/>
<accession>A0A8J5BXJ6</accession>
<dbReference type="InterPro" id="IPR000194">
    <property type="entry name" value="ATPase_F1/V1/A1_a/bsu_nucl-bd"/>
</dbReference>
<name>A0A8J5BXJ6_ZINOF</name>
<dbReference type="InterPro" id="IPR027417">
    <property type="entry name" value="P-loop_NTPase"/>
</dbReference>
<dbReference type="PANTHER" id="PTHR48082">
    <property type="entry name" value="ATP SYNTHASE SUBUNIT ALPHA, MITOCHONDRIAL"/>
    <property type="match status" value="1"/>
</dbReference>
<evidence type="ECO:0000256" key="9">
    <source>
        <dbReference type="ARBA" id="ARBA00023065"/>
    </source>
</evidence>
<evidence type="ECO:0000256" key="2">
    <source>
        <dbReference type="ARBA" id="ARBA00008936"/>
    </source>
</evidence>
<comment type="function">
    <text evidence="16">Produces ATP from ADP in the presence of a proton gradient across the membrane.</text>
</comment>
<reference evidence="21 22" key="1">
    <citation type="submission" date="2020-08" db="EMBL/GenBank/DDBJ databases">
        <title>Plant Genome Project.</title>
        <authorList>
            <person name="Zhang R.-G."/>
        </authorList>
    </citation>
    <scope>NUCLEOTIDE SEQUENCE [LARGE SCALE GENOMIC DNA]</scope>
    <source>
        <tissue evidence="21">Rhizome</tissue>
    </source>
</reference>
<dbReference type="EMBL" id="JACMSC010000092">
    <property type="protein sequence ID" value="KAG6467081.1"/>
    <property type="molecule type" value="Genomic_DNA"/>
</dbReference>
<evidence type="ECO:0000256" key="5">
    <source>
        <dbReference type="ARBA" id="ARBA00022741"/>
    </source>
</evidence>
<keyword evidence="10" id="KW-0496">Mitochondrion</keyword>
<organism evidence="21 22">
    <name type="scientific">Zingiber officinale</name>
    <name type="common">Ginger</name>
    <name type="synonym">Amomum zingiber</name>
    <dbReference type="NCBI Taxonomy" id="94328"/>
    <lineage>
        <taxon>Eukaryota</taxon>
        <taxon>Viridiplantae</taxon>
        <taxon>Streptophyta</taxon>
        <taxon>Embryophyta</taxon>
        <taxon>Tracheophyta</taxon>
        <taxon>Spermatophyta</taxon>
        <taxon>Magnoliopsida</taxon>
        <taxon>Liliopsida</taxon>
        <taxon>Zingiberales</taxon>
        <taxon>Zingiberaceae</taxon>
        <taxon>Zingiber</taxon>
    </lineage>
</organism>
<dbReference type="GO" id="GO:0043531">
    <property type="term" value="F:ADP binding"/>
    <property type="evidence" value="ECO:0007669"/>
    <property type="project" value="TreeGrafter"/>
</dbReference>
<evidence type="ECO:0000256" key="4">
    <source>
        <dbReference type="ARBA" id="ARBA00022448"/>
    </source>
</evidence>
<keyword evidence="13 16" id="KW-0066">ATP synthesis</keyword>
<evidence type="ECO:0000256" key="16">
    <source>
        <dbReference type="RuleBase" id="RU003551"/>
    </source>
</evidence>
<keyword evidence="6 15" id="KW-0375">Hydrogen ion transport</keyword>
<comment type="function">
    <text evidence="14">Mitochondrial membrane ATP synthase (F(1)F(0) ATP synthase or Complex V) produces ATP from ADP in the presence of a proton gradient across the membrane which is generated by electron transport complexes of the respiratory chain. F-type ATPases consist of two structural domains, F(1) - containing the extramembraneous catalytic core, and F(0) - containing the membrane proton channel, linked together by a central stalk and a peripheral stalk. During catalysis, ATP synthesis in the catalytic domain of F(1) is coupled via a rotary mechanism of the central stalk subunits to proton translocation. Subunits alpha and beta form the catalytic core in F(1). Rotation of the central stalk against the surrounding alpha(3)beta(3) subunits leads to hydrolysis of ATP in three separate catalytic sites on the beta subunits. Subunit alpha does not bear the catalytic high-affinity ATP-binding sites.</text>
</comment>
<evidence type="ECO:0000256" key="6">
    <source>
        <dbReference type="ARBA" id="ARBA00022781"/>
    </source>
</evidence>
<evidence type="ECO:0000256" key="13">
    <source>
        <dbReference type="ARBA" id="ARBA00023310"/>
    </source>
</evidence>
<dbReference type="GO" id="GO:0005743">
    <property type="term" value="C:mitochondrial inner membrane"/>
    <property type="evidence" value="ECO:0007669"/>
    <property type="project" value="UniProtKB-SubCell"/>
</dbReference>
<dbReference type="InterPro" id="IPR004100">
    <property type="entry name" value="ATPase_F1/V1/A1_a/bsu_N"/>
</dbReference>
<dbReference type="NCBIfam" id="NF009884">
    <property type="entry name" value="PRK13343.1"/>
    <property type="match status" value="1"/>
</dbReference>
<dbReference type="InterPro" id="IPR024094">
    <property type="entry name" value="Cyt_f_lg_dom"/>
</dbReference>
<dbReference type="PROSITE" id="PS00152">
    <property type="entry name" value="ATPASE_ALPHA_BETA"/>
    <property type="match status" value="1"/>
</dbReference>
<sequence length="617" mass="67567">MYEFMTTLRLTHSFVALQQEVVCSKEVPQAVLPDTVFEAVVRIPYDKQLKQVLANGKKGGKNISIVNGYEKLRKIYGAIVDKILLMGHVRLSISKVGFPLDSIIVFLCLSMEFSPRAAELTTLLESRMTNFDTHLKVDEIGRVVSVGDGIARVYGLNEIQAGEMVEFASGVKGIALNLENENVGIVVFGSDTAIKEGDLVKRTGSIVDVPAGKAMLGRVVDALGVPIDGFGALSDHERRRVEVKAPGIIERKSVHEPMQTGLKAVDSLVPIGRGQRELIIGDRQTGKTAIAIDTILNQKQMFSRGTSETLYCVYVAIGQKRSTVAQLVQILSEANALEYSILVAATASDPAPLLFLAPYSGCAMGEYFRDNGMHALIIYDDLSKQAVAYRQMSLLLRRPPGREAFPGDVFYLHSRLLERAAKRSDQTGAGSLTALPVIETQAGDVSAYIPTNVISITDGQICLETELFYRGIRPAINVGLSVSRVGSAAQLRAMKEVCGSFKLELAQYREVAAFAQFGSDLDAATQALLNRGARLTEVLKQPQYSPLPIEKQILVLYAAVKGFCDRMPLDRISQYERAMNSRIDPELLKSFLEKGGLTNERKIELDAFLKESALPYL</sequence>
<feature type="domain" description="ATPase F1/V1/A1 complex alpha/beta subunit nucleotide-binding" evidence="17">
    <location>
        <begin position="261"/>
        <end position="483"/>
    </location>
</feature>
<dbReference type="CDD" id="cd01132">
    <property type="entry name" value="F1-ATPase_alpha_CD"/>
    <property type="match status" value="1"/>
</dbReference>
<evidence type="ECO:0000313" key="21">
    <source>
        <dbReference type="EMBL" id="KAG6467081.1"/>
    </source>
</evidence>
<dbReference type="PANTHER" id="PTHR48082:SF2">
    <property type="entry name" value="ATP SYNTHASE SUBUNIT ALPHA, MITOCHONDRIAL"/>
    <property type="match status" value="1"/>
</dbReference>
<dbReference type="SUPFAM" id="SSF49441">
    <property type="entry name" value="Cytochrome f, large domain"/>
    <property type="match status" value="1"/>
</dbReference>
<comment type="similarity">
    <text evidence="2 15">Belongs to the ATPase alpha/beta chains family.</text>
</comment>
<dbReference type="HAMAP" id="MF_01346">
    <property type="entry name" value="ATP_synth_alpha_bact"/>
    <property type="match status" value="1"/>
</dbReference>
<evidence type="ECO:0000256" key="10">
    <source>
        <dbReference type="ARBA" id="ARBA00023128"/>
    </source>
</evidence>
<dbReference type="GO" id="GO:0015979">
    <property type="term" value="P:photosynthesis"/>
    <property type="evidence" value="ECO:0007669"/>
    <property type="project" value="InterPro"/>
</dbReference>
<dbReference type="Pfam" id="PF02874">
    <property type="entry name" value="ATP-synt_ab_N"/>
    <property type="match status" value="1"/>
</dbReference>